<dbReference type="InterPro" id="IPR025484">
    <property type="entry name" value="DUF4376"/>
</dbReference>
<feature type="domain" description="DUF4376" evidence="1">
    <location>
        <begin position="15"/>
        <end position="132"/>
    </location>
</feature>
<gene>
    <name evidence="2" type="ORF">H3V53_38285</name>
</gene>
<evidence type="ECO:0000313" key="3">
    <source>
        <dbReference type="Proteomes" id="UP001386437"/>
    </source>
</evidence>
<reference evidence="2 3" key="1">
    <citation type="journal article" date="2022" name="Arch. Microbiol.">
        <title>Paraburkholderia bengalensis sp. nov. isolated from roots of Oryza sativa, IR64.</title>
        <authorList>
            <person name="Nag P."/>
            <person name="Mondal N."/>
            <person name="Sarkar J."/>
            <person name="Das S."/>
        </authorList>
    </citation>
    <scope>NUCLEOTIDE SEQUENCE [LARGE SCALE GENOMIC DNA]</scope>
    <source>
        <strain evidence="2 3">IR64_4_BI</strain>
    </source>
</reference>
<keyword evidence="3" id="KW-1185">Reference proteome</keyword>
<protein>
    <recommendedName>
        <fullName evidence="1">DUF4376 domain-containing protein</fullName>
    </recommendedName>
</protein>
<accession>A0ABU8J523</accession>
<dbReference type="EMBL" id="JACFYJ010000129">
    <property type="protein sequence ID" value="MEI6002742.1"/>
    <property type="molecule type" value="Genomic_DNA"/>
</dbReference>
<organism evidence="2 3">
    <name type="scientific">Paraburkholderia bengalensis</name>
    <dbReference type="NCBI Taxonomy" id="2747562"/>
    <lineage>
        <taxon>Bacteria</taxon>
        <taxon>Pseudomonadati</taxon>
        <taxon>Pseudomonadota</taxon>
        <taxon>Betaproteobacteria</taxon>
        <taxon>Burkholderiales</taxon>
        <taxon>Burkholderiaceae</taxon>
        <taxon>Paraburkholderia</taxon>
    </lineage>
</organism>
<dbReference type="Proteomes" id="UP001386437">
    <property type="component" value="Unassembled WGS sequence"/>
</dbReference>
<dbReference type="Pfam" id="PF14301">
    <property type="entry name" value="DUF4376"/>
    <property type="match status" value="1"/>
</dbReference>
<comment type="caution">
    <text evidence="2">The sequence shown here is derived from an EMBL/GenBank/DDBJ whole genome shotgun (WGS) entry which is preliminary data.</text>
</comment>
<name>A0ABU8J523_9BURK</name>
<evidence type="ECO:0000313" key="2">
    <source>
        <dbReference type="EMBL" id="MEI6002742.1"/>
    </source>
</evidence>
<sequence length="138" mass="14263">MVPTPAPSAAQSLDEAKAAQKAIVSQACQDAILAGFASSALGATHHYPAKFTDQQNLNASVVASLLPGLAADWTTPFWCADADGTWAWLPHTAAQIQQAGRDGKAAILACLTRNQQLADAIDAATTPDAVQAIVWGNP</sequence>
<evidence type="ECO:0000259" key="1">
    <source>
        <dbReference type="Pfam" id="PF14301"/>
    </source>
</evidence>
<proteinExistence type="predicted"/>